<sequence>MMQPVTLTALLGQAMAGIRLVATDMDGTLTSHGELTPAVLQAFEQLNARNIEVMIVTGRSAGWVSGLVNYLPVVGAIAETGGLYISKASLEPVILPDIPRLTSHRDRLATVFEHLKTRYPNLQPSVDNPYRITDWTFDITGLTATDLSWMQTTCAELSMGFTYSTVQCHLKIERQSKAAGLLKVLQQQFSTLSVKEVVTVGDSPNDESLFDSALFPHSVGVANVAHYLSQLAHTPTYLTSAAEGAGFCELVALLTQLSSS</sequence>
<keyword evidence="1" id="KW-0378">Hydrolase</keyword>
<dbReference type="NCBIfam" id="TIGR01484">
    <property type="entry name" value="HAD-SF-IIB"/>
    <property type="match status" value="1"/>
</dbReference>
<evidence type="ECO:0000313" key="1">
    <source>
        <dbReference type="EMBL" id="PZO56624.1"/>
    </source>
</evidence>
<gene>
    <name evidence="1" type="ORF">DCF15_08295</name>
</gene>
<dbReference type="InterPro" id="IPR023214">
    <property type="entry name" value="HAD_sf"/>
</dbReference>
<proteinExistence type="predicted"/>
<reference evidence="2" key="1">
    <citation type="submission" date="2018-04" db="EMBL/GenBank/DDBJ databases">
        <authorList>
            <person name="Cornet L."/>
        </authorList>
    </citation>
    <scope>NUCLEOTIDE SEQUENCE [LARGE SCALE GENOMIC DNA]</scope>
</reference>
<dbReference type="PANTHER" id="PTHR10000:SF8">
    <property type="entry name" value="HAD SUPERFAMILY HYDROLASE-LIKE, TYPE 3"/>
    <property type="match status" value="1"/>
</dbReference>
<dbReference type="EMBL" id="QBMP01000065">
    <property type="protein sequence ID" value="PZO56624.1"/>
    <property type="molecule type" value="Genomic_DNA"/>
</dbReference>
<accession>A0A2W4XI28</accession>
<organism evidence="1 2">
    <name type="scientific">Phormidesmis priestleyi</name>
    <dbReference type="NCBI Taxonomy" id="268141"/>
    <lineage>
        <taxon>Bacteria</taxon>
        <taxon>Bacillati</taxon>
        <taxon>Cyanobacteriota</taxon>
        <taxon>Cyanophyceae</taxon>
        <taxon>Leptolyngbyales</taxon>
        <taxon>Leptolyngbyaceae</taxon>
        <taxon>Phormidesmis</taxon>
    </lineage>
</organism>
<dbReference type="SUPFAM" id="SSF56784">
    <property type="entry name" value="HAD-like"/>
    <property type="match status" value="1"/>
</dbReference>
<protein>
    <submittedName>
        <fullName evidence="1">HAD family hydrolase</fullName>
    </submittedName>
</protein>
<dbReference type="InterPro" id="IPR036412">
    <property type="entry name" value="HAD-like_sf"/>
</dbReference>
<dbReference type="GO" id="GO:0000287">
    <property type="term" value="F:magnesium ion binding"/>
    <property type="evidence" value="ECO:0007669"/>
    <property type="project" value="TreeGrafter"/>
</dbReference>
<dbReference type="GO" id="GO:0005829">
    <property type="term" value="C:cytosol"/>
    <property type="evidence" value="ECO:0007669"/>
    <property type="project" value="TreeGrafter"/>
</dbReference>
<evidence type="ECO:0000313" key="2">
    <source>
        <dbReference type="Proteomes" id="UP000249794"/>
    </source>
</evidence>
<name>A0A2W4XI28_9CYAN</name>
<dbReference type="GO" id="GO:0016791">
    <property type="term" value="F:phosphatase activity"/>
    <property type="evidence" value="ECO:0007669"/>
    <property type="project" value="TreeGrafter"/>
</dbReference>
<dbReference type="InterPro" id="IPR006379">
    <property type="entry name" value="HAD-SF_hydro_IIB"/>
</dbReference>
<dbReference type="Proteomes" id="UP000249794">
    <property type="component" value="Unassembled WGS sequence"/>
</dbReference>
<reference evidence="1 2" key="2">
    <citation type="submission" date="2018-06" db="EMBL/GenBank/DDBJ databases">
        <title>Metagenomic assembly of (sub)arctic Cyanobacteria and their associated microbiome from non-axenic cultures.</title>
        <authorList>
            <person name="Baurain D."/>
        </authorList>
    </citation>
    <scope>NUCLEOTIDE SEQUENCE [LARGE SCALE GENOMIC DNA]</scope>
    <source>
        <strain evidence="1">ULC027bin1</strain>
    </source>
</reference>
<dbReference type="PANTHER" id="PTHR10000">
    <property type="entry name" value="PHOSPHOSERINE PHOSPHATASE"/>
    <property type="match status" value="1"/>
</dbReference>
<dbReference type="Gene3D" id="3.40.50.1000">
    <property type="entry name" value="HAD superfamily/HAD-like"/>
    <property type="match status" value="1"/>
</dbReference>
<comment type="caution">
    <text evidence="1">The sequence shown here is derived from an EMBL/GenBank/DDBJ whole genome shotgun (WGS) entry which is preliminary data.</text>
</comment>
<dbReference type="Gene3D" id="3.90.1070.10">
    <property type="match status" value="1"/>
</dbReference>
<dbReference type="AlphaFoldDB" id="A0A2W4XI28"/>
<dbReference type="Pfam" id="PF08282">
    <property type="entry name" value="Hydrolase_3"/>
    <property type="match status" value="1"/>
</dbReference>